<comment type="caution">
    <text evidence="5">The sequence shown here is derived from an EMBL/GenBank/DDBJ whole genome shotgun (WGS) entry which is preliminary data.</text>
</comment>
<accession>A0AAV2QKD2</accession>
<dbReference type="EMBL" id="CAXKWB010006809">
    <property type="protein sequence ID" value="CAL4084483.1"/>
    <property type="molecule type" value="Genomic_DNA"/>
</dbReference>
<dbReference type="PANTHER" id="PTHR38537:SF8">
    <property type="entry name" value="FILAMIN-A"/>
    <property type="match status" value="1"/>
</dbReference>
<dbReference type="SUPFAM" id="SSF81296">
    <property type="entry name" value="E set domains"/>
    <property type="match status" value="1"/>
</dbReference>
<dbReference type="AlphaFoldDB" id="A0AAV2QKD2"/>
<keyword evidence="2" id="KW-0677">Repeat</keyword>
<dbReference type="InterPro" id="IPR017868">
    <property type="entry name" value="Filamin/ABP280_repeat-like"/>
</dbReference>
<dbReference type="SMART" id="SM00557">
    <property type="entry name" value="IG_FLMN"/>
    <property type="match status" value="1"/>
</dbReference>
<comment type="similarity">
    <text evidence="1">Belongs to the filamin family.</text>
</comment>
<evidence type="ECO:0000256" key="2">
    <source>
        <dbReference type="ARBA" id="ARBA00022737"/>
    </source>
</evidence>
<dbReference type="Gene3D" id="2.60.40.10">
    <property type="entry name" value="Immunoglobulins"/>
    <property type="match status" value="1"/>
</dbReference>
<feature type="compositionally biased region" description="Basic and acidic residues" evidence="4">
    <location>
        <begin position="1124"/>
        <end position="1135"/>
    </location>
</feature>
<evidence type="ECO:0000313" key="5">
    <source>
        <dbReference type="EMBL" id="CAL4084483.1"/>
    </source>
</evidence>
<sequence length="1272" mass="144735">MSSYKTELSRNEFTSRLETIDSSVVESKEVVEVCPVSRANDNIDSDIVDIDAKFIPPSKSFISQPNGKLVAEKKGFWDDVIAKRELVDMPGNRTSETNSENGFRFIQTDELCDEMRTNVTKIETDLGRKLSIQIKQGTVEENKLVYDTQINAEDEFTKWKEAKQKEKFKPRVKKRHKRASNSNHNSPPNNNKNFKNINDSQISSQSSPKPDISFVQQGKPKATALTKGRKGRPPSPKPQDIFSTDDEDDEVLGRYGNTILEVRKGMVLENRRNWEKKQRNKEAHLSQNSVQRPKTLPFISKKNVALQYSSGHIMASPSISIPSTPSSEVIRMLTPPPDCPFTPEENKSFLQSIKGKVAEQRKRYDSIGSLGSSCDNLDESENCSQDEADVFTGSYTAGKVKERKKMWENKIKELQKKNEKPTSHGRLSNKKNKRSSKSELHKSFTSDEELDTLRKISRRVSRSGSLKYLLHNTTDGNIYIETTDDELIKNYVGDDTPPSSLEYSLDDHLDNVSHEFSSYFNEENGPKAPTRKKKKEQNSRMEVVTSSPQYPPGASKDLAIMLTTSSFNQKQLNPAGGLRCYLVHSAHGSNKTRSMSLPDLTAIVPSNYEDTFETGENYTEYKNKFASTRRFFESVSHDFASEESDINRECGDICNRCGPFKPKKTGDYYSDDGFERYLYVEKKHFLDIDCSTERSSSRNSIDQAIQTDKHYRSRDKGCQSSADSSPTHCPSCHHDLNLNSRPRKRKSMKTYDLIQLPKMKRKILKKRQGQHHNDISQSLPSSDIDVFESNTLRNNLGKQKPWDINPIDGNPWISSLNKQHSLPYEGMGMEPQTNKYSDEETKQHSLPYGGVGIREQSNNYSDDETNQHSLPYGGVGIREQSNNYSNDDDEESWSMRVKSYGMFGLRNPLPLVASLKDLSRNLPSPYPDAPQDILDDLDHSVFQNVPRGQVIHTLGGLYNKEYPHIPIRQHQRGTQHRYNKHHENLITHKDLRRSSLHSMPESWAKNKSVYSVGLFSDVNGDDNHNLENESIVPSRTLYSPVPLPRTKSLGLDDVQNKSSEVCDNNEYTINTNYYYNSNQQNNEEISKSEAEFIARNVGELKQRLDDEINCPISEYLNSVQDHEPHKHGMEHHMDYNEPSCPSSSDEDEQDQSLYNDQSMEDLTNEDFQKQSMRSSQDLKSCRAYGLGLEWGKVDRVNTFTIDTNGATSGEVTVSVEGPHEGSVSRTEVYPVDEDAGLYQVHYTVTTPSTYQLAITWAHQHIQGSPFACYVEE</sequence>
<feature type="repeat" description="Filamin" evidence="3">
    <location>
        <begin position="1173"/>
        <end position="1270"/>
    </location>
</feature>
<name>A0AAV2QKD2_MEGNR</name>
<feature type="region of interest" description="Disordered" evidence="4">
    <location>
        <begin position="1124"/>
        <end position="1151"/>
    </location>
</feature>
<feature type="compositionally biased region" description="Basic and acidic residues" evidence="4">
    <location>
        <begin position="707"/>
        <end position="717"/>
    </location>
</feature>
<dbReference type="Proteomes" id="UP001497623">
    <property type="component" value="Unassembled WGS sequence"/>
</dbReference>
<feature type="compositionally biased region" description="Basic and acidic residues" evidence="4">
    <location>
        <begin position="436"/>
        <end position="445"/>
    </location>
</feature>
<proteinExistence type="inferred from homology"/>
<gene>
    <name evidence="5" type="ORF">MNOR_LOCUS12433</name>
</gene>
<feature type="compositionally biased region" description="Polar residues" evidence="4">
    <location>
        <begin position="718"/>
        <end position="728"/>
    </location>
</feature>
<dbReference type="GO" id="GO:0030036">
    <property type="term" value="P:actin cytoskeleton organization"/>
    <property type="evidence" value="ECO:0007669"/>
    <property type="project" value="InterPro"/>
</dbReference>
<feature type="region of interest" description="Disordered" evidence="4">
    <location>
        <begin position="518"/>
        <end position="552"/>
    </location>
</feature>
<keyword evidence="6" id="KW-1185">Reference proteome</keyword>
<feature type="compositionally biased region" description="Low complexity" evidence="4">
    <location>
        <begin position="180"/>
        <end position="213"/>
    </location>
</feature>
<evidence type="ECO:0000256" key="4">
    <source>
        <dbReference type="SAM" id="MobiDB-lite"/>
    </source>
</evidence>
<dbReference type="Pfam" id="PF00630">
    <property type="entry name" value="Filamin"/>
    <property type="match status" value="1"/>
</dbReference>
<dbReference type="PANTHER" id="PTHR38537">
    <property type="entry name" value="JITTERBUG, ISOFORM N"/>
    <property type="match status" value="1"/>
</dbReference>
<feature type="region of interest" description="Disordered" evidence="4">
    <location>
        <begin position="413"/>
        <end position="448"/>
    </location>
</feature>
<feature type="region of interest" description="Disordered" evidence="4">
    <location>
        <begin position="161"/>
        <end position="249"/>
    </location>
</feature>
<feature type="compositionally biased region" description="Polar residues" evidence="4">
    <location>
        <begin position="697"/>
        <end position="706"/>
    </location>
</feature>
<dbReference type="InterPro" id="IPR014756">
    <property type="entry name" value="Ig_E-set"/>
</dbReference>
<dbReference type="InterPro" id="IPR013783">
    <property type="entry name" value="Ig-like_fold"/>
</dbReference>
<dbReference type="InterPro" id="IPR044801">
    <property type="entry name" value="Filamin"/>
</dbReference>
<feature type="region of interest" description="Disordered" evidence="4">
    <location>
        <begin position="870"/>
        <end position="890"/>
    </location>
</feature>
<evidence type="ECO:0000256" key="3">
    <source>
        <dbReference type="PROSITE-ProRule" id="PRU00087"/>
    </source>
</evidence>
<evidence type="ECO:0000313" key="6">
    <source>
        <dbReference type="Proteomes" id="UP001497623"/>
    </source>
</evidence>
<feature type="compositionally biased region" description="Basic residues" evidence="4">
    <location>
        <begin position="170"/>
        <end position="179"/>
    </location>
</feature>
<evidence type="ECO:0000256" key="1">
    <source>
        <dbReference type="ARBA" id="ARBA00009238"/>
    </source>
</evidence>
<dbReference type="GO" id="GO:0051015">
    <property type="term" value="F:actin filament binding"/>
    <property type="evidence" value="ECO:0007669"/>
    <property type="project" value="InterPro"/>
</dbReference>
<dbReference type="PROSITE" id="PS50194">
    <property type="entry name" value="FILAMIN_REPEAT"/>
    <property type="match status" value="1"/>
</dbReference>
<feature type="compositionally biased region" description="Basic and acidic residues" evidence="4">
    <location>
        <begin position="413"/>
        <end position="422"/>
    </location>
</feature>
<reference evidence="5 6" key="1">
    <citation type="submission" date="2024-05" db="EMBL/GenBank/DDBJ databases">
        <authorList>
            <person name="Wallberg A."/>
        </authorList>
    </citation>
    <scope>NUCLEOTIDE SEQUENCE [LARGE SCALE GENOMIC DNA]</scope>
</reference>
<feature type="region of interest" description="Disordered" evidence="4">
    <location>
        <begin position="697"/>
        <end position="751"/>
    </location>
</feature>
<organism evidence="5 6">
    <name type="scientific">Meganyctiphanes norvegica</name>
    <name type="common">Northern krill</name>
    <name type="synonym">Thysanopoda norvegica</name>
    <dbReference type="NCBI Taxonomy" id="48144"/>
    <lineage>
        <taxon>Eukaryota</taxon>
        <taxon>Metazoa</taxon>
        <taxon>Ecdysozoa</taxon>
        <taxon>Arthropoda</taxon>
        <taxon>Crustacea</taxon>
        <taxon>Multicrustacea</taxon>
        <taxon>Malacostraca</taxon>
        <taxon>Eumalacostraca</taxon>
        <taxon>Eucarida</taxon>
        <taxon>Euphausiacea</taxon>
        <taxon>Euphausiidae</taxon>
        <taxon>Meganyctiphanes</taxon>
    </lineage>
</organism>
<protein>
    <submittedName>
        <fullName evidence="5">Uncharacterized protein</fullName>
    </submittedName>
</protein>
<dbReference type="InterPro" id="IPR001298">
    <property type="entry name" value="Filamin/ABP280_rpt"/>
</dbReference>